<proteinExistence type="predicted"/>
<evidence type="ECO:0000256" key="1">
    <source>
        <dbReference type="SAM" id="MobiDB-lite"/>
    </source>
</evidence>
<organism evidence="2">
    <name type="scientific">Timema cristinae</name>
    <name type="common">Walking stick</name>
    <dbReference type="NCBI Taxonomy" id="61476"/>
    <lineage>
        <taxon>Eukaryota</taxon>
        <taxon>Metazoa</taxon>
        <taxon>Ecdysozoa</taxon>
        <taxon>Arthropoda</taxon>
        <taxon>Hexapoda</taxon>
        <taxon>Insecta</taxon>
        <taxon>Pterygota</taxon>
        <taxon>Neoptera</taxon>
        <taxon>Polyneoptera</taxon>
        <taxon>Phasmatodea</taxon>
        <taxon>Timematodea</taxon>
        <taxon>Timematoidea</taxon>
        <taxon>Timematidae</taxon>
        <taxon>Timema</taxon>
    </lineage>
</organism>
<feature type="region of interest" description="Disordered" evidence="1">
    <location>
        <begin position="1"/>
        <end position="27"/>
    </location>
</feature>
<name>A0A7R9CD52_TIMCR</name>
<dbReference type="AlphaFoldDB" id="A0A7R9CD52"/>
<gene>
    <name evidence="2" type="ORF">TCEB3V08_LOCUS2390</name>
</gene>
<protein>
    <submittedName>
        <fullName evidence="2">Uncharacterized protein</fullName>
    </submittedName>
</protein>
<feature type="region of interest" description="Disordered" evidence="1">
    <location>
        <begin position="519"/>
        <end position="556"/>
    </location>
</feature>
<evidence type="ECO:0000313" key="2">
    <source>
        <dbReference type="EMBL" id="CAD7394465.1"/>
    </source>
</evidence>
<sequence length="607" mass="66407">MATESSTSVTTSMEDRDHGRTMATNSASRPLTFSIAKIMEPDKRLTGPVISFPQVSYPVHLESAFKKYVPAFRPQDLLQQYPLFYYHPNQLLRVSYPTSPSSAANVAPTPSSGNAQPVDNREESPPRTSPTAKPTSSSGSPPTKSQTSESETHEETSRWRKSIPSTAPIFPVSNDLWWSSRIPCSLPVATARPRSRLYLQDVVTLLHGYGTAPTSSGATTPVHPTWDHTVSYYPFGLYALSTNYANRLGIGKVELEEVNPHLRRGGVENHLGKTTPSSPDRDSNLDLPVLSSRAQHDCHVIQLRHRGGVVEDLNMSVAAPVSTAEINVRRVRCAEHMAPSNPQMWHHLRQHMAAARGRMVKGVTLMLDCPADNGEIGDQIPIASTGGRKEEESEFQLKTGCRLPTSGGVSSTMVPGPGELGCPPGDEHTSRNLYLLRLPEITLLLFLSTKAIHYKKKEPFELSESSPCWTRNGLCYRSDRTSLFASLIKLLVVHWSGNGRHKRYGGSGDDGVAMETSLRPGANHGIEGAPSSGARKTPTPLRRSRHSSTPPQNNRMGPLLPISLCLIGLPRVRSIQCRVHDAPSVSTPISLSPLPQSPHAIARCFHK</sequence>
<dbReference type="EMBL" id="OC316972">
    <property type="protein sequence ID" value="CAD7394465.1"/>
    <property type="molecule type" value="Genomic_DNA"/>
</dbReference>
<feature type="region of interest" description="Disordered" evidence="1">
    <location>
        <begin position="98"/>
        <end position="162"/>
    </location>
</feature>
<accession>A0A7R9CD52</accession>
<feature type="compositionally biased region" description="Polar residues" evidence="1">
    <location>
        <begin position="98"/>
        <end position="117"/>
    </location>
</feature>
<feature type="compositionally biased region" description="Low complexity" evidence="1">
    <location>
        <begin position="129"/>
        <end position="149"/>
    </location>
</feature>
<reference evidence="2" key="1">
    <citation type="submission" date="2020-11" db="EMBL/GenBank/DDBJ databases">
        <authorList>
            <person name="Tran Van P."/>
        </authorList>
    </citation>
    <scope>NUCLEOTIDE SEQUENCE</scope>
</reference>
<feature type="compositionally biased region" description="Low complexity" evidence="1">
    <location>
        <begin position="1"/>
        <end position="12"/>
    </location>
</feature>